<dbReference type="PANTHER" id="PTHR44196:SF2">
    <property type="entry name" value="SHORT-CHAIN DEHYDROGENASE-RELATED"/>
    <property type="match status" value="1"/>
</dbReference>
<dbReference type="PANTHER" id="PTHR44196">
    <property type="entry name" value="DEHYDROGENASE/REDUCTASE SDR FAMILY MEMBER 7B"/>
    <property type="match status" value="1"/>
</dbReference>
<evidence type="ECO:0000313" key="5">
    <source>
        <dbReference type="Proteomes" id="UP000094936"/>
    </source>
</evidence>
<evidence type="ECO:0000256" key="3">
    <source>
        <dbReference type="RuleBase" id="RU000363"/>
    </source>
</evidence>
<dbReference type="InterPro" id="IPR036291">
    <property type="entry name" value="NAD(P)-bd_dom_sf"/>
</dbReference>
<sequence>MKTAFITGATSGIGLALAKELSAQGYSLILHGRDEEKLTKLQNQVDGVVSTICLDLSQVSAHSELVKQLSKYDNTIDIAVNNAGFGLYGAHCELAPDQVQSMISVNILALTHLSEYFAKRMEKQGFGYILNVASTAAYQPQPYMAAYAASKAYVASFSESLTVEMKNKGVNITCLSPGRTDTGFFSFDGDDASSRGNGTFSAKYRASPEKVAKLGLKALFKGKYREVPFLDNKFYVFLNRILPKTIMLKMYSQAMTNI</sequence>
<comment type="similarity">
    <text evidence="1 3">Belongs to the short-chain dehydrogenases/reductases (SDR) family.</text>
</comment>
<organism evidence="4 5">
    <name type="scientific">Veronia pacifica</name>
    <dbReference type="NCBI Taxonomy" id="1080227"/>
    <lineage>
        <taxon>Bacteria</taxon>
        <taxon>Pseudomonadati</taxon>
        <taxon>Pseudomonadota</taxon>
        <taxon>Gammaproteobacteria</taxon>
        <taxon>Vibrionales</taxon>
        <taxon>Vibrionaceae</taxon>
        <taxon>Veronia</taxon>
    </lineage>
</organism>
<gene>
    <name evidence="4" type="ORF">A8L45_14095</name>
</gene>
<dbReference type="PIRSF" id="PIRSF000126">
    <property type="entry name" value="11-beta-HSD1"/>
    <property type="match status" value="1"/>
</dbReference>
<dbReference type="RefSeq" id="WP_068903366.1">
    <property type="nucleotide sequence ID" value="NZ_JBHUIF010000029.1"/>
</dbReference>
<dbReference type="Gene3D" id="3.40.50.720">
    <property type="entry name" value="NAD(P)-binding Rossmann-like Domain"/>
    <property type="match status" value="1"/>
</dbReference>
<name>A0A1C3EG11_9GAMM</name>
<dbReference type="AlphaFoldDB" id="A0A1C3EG11"/>
<reference evidence="4 5" key="1">
    <citation type="submission" date="2016-05" db="EMBL/GenBank/DDBJ databases">
        <title>Genomic Taxonomy of the Vibrionaceae.</title>
        <authorList>
            <person name="Gomez-Gil B."/>
            <person name="Enciso-Ibarra J."/>
        </authorList>
    </citation>
    <scope>NUCLEOTIDE SEQUENCE [LARGE SCALE GENOMIC DNA]</scope>
    <source>
        <strain evidence="4 5">CAIM 1920</strain>
    </source>
</reference>
<dbReference type="EMBL" id="LYBM01000026">
    <property type="protein sequence ID" value="ODA32187.1"/>
    <property type="molecule type" value="Genomic_DNA"/>
</dbReference>
<keyword evidence="2" id="KW-0560">Oxidoreductase</keyword>
<keyword evidence="5" id="KW-1185">Reference proteome</keyword>
<evidence type="ECO:0000256" key="2">
    <source>
        <dbReference type="ARBA" id="ARBA00023002"/>
    </source>
</evidence>
<evidence type="ECO:0000313" key="4">
    <source>
        <dbReference type="EMBL" id="ODA32187.1"/>
    </source>
</evidence>
<dbReference type="Proteomes" id="UP000094936">
    <property type="component" value="Unassembled WGS sequence"/>
</dbReference>
<protein>
    <submittedName>
        <fullName evidence="4">SDR family oxidoreductase</fullName>
    </submittedName>
</protein>
<evidence type="ECO:0000256" key="1">
    <source>
        <dbReference type="ARBA" id="ARBA00006484"/>
    </source>
</evidence>
<dbReference type="SUPFAM" id="SSF51735">
    <property type="entry name" value="NAD(P)-binding Rossmann-fold domains"/>
    <property type="match status" value="1"/>
</dbReference>
<dbReference type="GO" id="GO:0016020">
    <property type="term" value="C:membrane"/>
    <property type="evidence" value="ECO:0007669"/>
    <property type="project" value="TreeGrafter"/>
</dbReference>
<dbReference type="PRINTS" id="PR00081">
    <property type="entry name" value="GDHRDH"/>
</dbReference>
<dbReference type="OrthoDB" id="9810734at2"/>
<dbReference type="CDD" id="cd05233">
    <property type="entry name" value="SDR_c"/>
    <property type="match status" value="1"/>
</dbReference>
<dbReference type="InterPro" id="IPR002347">
    <property type="entry name" value="SDR_fam"/>
</dbReference>
<dbReference type="GO" id="GO:0016491">
    <property type="term" value="F:oxidoreductase activity"/>
    <property type="evidence" value="ECO:0007669"/>
    <property type="project" value="UniProtKB-KW"/>
</dbReference>
<accession>A0A1C3EG11</accession>
<comment type="caution">
    <text evidence="4">The sequence shown here is derived from an EMBL/GenBank/DDBJ whole genome shotgun (WGS) entry which is preliminary data.</text>
</comment>
<dbReference type="STRING" id="1080227.A8L45_14095"/>
<dbReference type="Pfam" id="PF00106">
    <property type="entry name" value="adh_short"/>
    <property type="match status" value="1"/>
</dbReference>
<proteinExistence type="inferred from homology"/>
<dbReference type="PRINTS" id="PR00080">
    <property type="entry name" value="SDRFAMILY"/>
</dbReference>